<keyword evidence="1" id="KW-1133">Transmembrane helix</keyword>
<protein>
    <submittedName>
        <fullName evidence="3">DUF1648 domain-containing protein</fullName>
    </submittedName>
</protein>
<evidence type="ECO:0000259" key="2">
    <source>
        <dbReference type="Pfam" id="PF07853"/>
    </source>
</evidence>
<feature type="domain" description="DUF1648" evidence="2">
    <location>
        <begin position="26"/>
        <end position="70"/>
    </location>
</feature>
<feature type="transmembrane region" description="Helical" evidence="1">
    <location>
        <begin position="57"/>
        <end position="77"/>
    </location>
</feature>
<evidence type="ECO:0000313" key="3">
    <source>
        <dbReference type="EMBL" id="MBK9980861.1"/>
    </source>
</evidence>
<dbReference type="Proteomes" id="UP000808337">
    <property type="component" value="Unassembled WGS sequence"/>
</dbReference>
<keyword evidence="1" id="KW-0812">Transmembrane</keyword>
<feature type="transmembrane region" description="Helical" evidence="1">
    <location>
        <begin position="138"/>
        <end position="159"/>
    </location>
</feature>
<dbReference type="EMBL" id="JADKGY010000001">
    <property type="protein sequence ID" value="MBK9980861.1"/>
    <property type="molecule type" value="Genomic_DNA"/>
</dbReference>
<sequence>MQTRPYLKPELSTSDKMIEAAGWLCLVCLWIISLAGYDDLPEIIPTHFNESMEVNDYGSKMTILVLPVIATLAFLGLTELNRHPHIFNFPVKITSENALYQYTNATRMLRCLKLIIAFVFGLAVLMIYQAASGKTEKIGFWLMLVVLGVIILPMGYFIIKAVKGK</sequence>
<proteinExistence type="predicted"/>
<gene>
    <name evidence="3" type="ORF">IPP15_00310</name>
</gene>
<feature type="transmembrane region" description="Helical" evidence="1">
    <location>
        <begin position="111"/>
        <end position="132"/>
    </location>
</feature>
<name>A0A9D7XNC3_9BACT</name>
<dbReference type="AlphaFoldDB" id="A0A9D7XNC3"/>
<dbReference type="Pfam" id="PF07853">
    <property type="entry name" value="DUF1648"/>
    <property type="match status" value="1"/>
</dbReference>
<feature type="transmembrane region" description="Helical" evidence="1">
    <location>
        <begin position="20"/>
        <end position="37"/>
    </location>
</feature>
<comment type="caution">
    <text evidence="3">The sequence shown here is derived from an EMBL/GenBank/DDBJ whole genome shotgun (WGS) entry which is preliminary data.</text>
</comment>
<accession>A0A9D7XNC3</accession>
<organism evidence="3 4">
    <name type="scientific">Candidatus Opimibacter skivensis</name>
    <dbReference type="NCBI Taxonomy" id="2982028"/>
    <lineage>
        <taxon>Bacteria</taxon>
        <taxon>Pseudomonadati</taxon>
        <taxon>Bacteroidota</taxon>
        <taxon>Saprospiria</taxon>
        <taxon>Saprospirales</taxon>
        <taxon>Saprospiraceae</taxon>
        <taxon>Candidatus Opimibacter</taxon>
    </lineage>
</organism>
<reference evidence="3 4" key="1">
    <citation type="submission" date="2020-10" db="EMBL/GenBank/DDBJ databases">
        <title>Connecting structure to function with the recovery of over 1000 high-quality activated sludge metagenome-assembled genomes encoding full-length rRNA genes using long-read sequencing.</title>
        <authorList>
            <person name="Singleton C.M."/>
            <person name="Petriglieri F."/>
            <person name="Kristensen J.M."/>
            <person name="Kirkegaard R.H."/>
            <person name="Michaelsen T.Y."/>
            <person name="Andersen M.H."/>
            <person name="Karst S.M."/>
            <person name="Dueholm M.S."/>
            <person name="Nielsen P.H."/>
            <person name="Albertsen M."/>
        </authorList>
    </citation>
    <scope>NUCLEOTIDE SEQUENCE [LARGE SCALE GENOMIC DNA]</scope>
    <source>
        <strain evidence="3">Ribe_18-Q3-R11-54_MAXAC.273</strain>
    </source>
</reference>
<evidence type="ECO:0000313" key="4">
    <source>
        <dbReference type="Proteomes" id="UP000808337"/>
    </source>
</evidence>
<keyword evidence="1" id="KW-0472">Membrane</keyword>
<dbReference type="InterPro" id="IPR012867">
    <property type="entry name" value="DUF1648"/>
</dbReference>
<evidence type="ECO:0000256" key="1">
    <source>
        <dbReference type="SAM" id="Phobius"/>
    </source>
</evidence>